<dbReference type="GO" id="GO:0071897">
    <property type="term" value="P:DNA biosynthetic process"/>
    <property type="evidence" value="ECO:0007669"/>
    <property type="project" value="UniProtKB-ARBA"/>
</dbReference>
<organism evidence="2">
    <name type="scientific">Papilio xuthus</name>
    <name type="common">Asian swallowtail butterfly</name>
    <dbReference type="NCBI Taxonomy" id="66420"/>
    <lineage>
        <taxon>Eukaryota</taxon>
        <taxon>Metazoa</taxon>
        <taxon>Ecdysozoa</taxon>
        <taxon>Arthropoda</taxon>
        <taxon>Hexapoda</taxon>
        <taxon>Insecta</taxon>
        <taxon>Pterygota</taxon>
        <taxon>Neoptera</taxon>
        <taxon>Endopterygota</taxon>
        <taxon>Lepidoptera</taxon>
        <taxon>Glossata</taxon>
        <taxon>Ditrysia</taxon>
        <taxon>Papilionoidea</taxon>
        <taxon>Papilionidae</taxon>
        <taxon>Papilioninae</taxon>
        <taxon>Papilio</taxon>
    </lineage>
</organism>
<name>A0AAJ7EDP7_PAPXU</name>
<evidence type="ECO:0000259" key="1">
    <source>
        <dbReference type="PROSITE" id="PS50878"/>
    </source>
</evidence>
<dbReference type="InterPro" id="IPR043502">
    <property type="entry name" value="DNA/RNA_pol_sf"/>
</dbReference>
<dbReference type="PROSITE" id="PS50878">
    <property type="entry name" value="RT_POL"/>
    <property type="match status" value="1"/>
</dbReference>
<protein>
    <submittedName>
        <fullName evidence="2">Uncharacterized protein LOC106121894</fullName>
    </submittedName>
</protein>
<dbReference type="PANTHER" id="PTHR19446">
    <property type="entry name" value="REVERSE TRANSCRIPTASES"/>
    <property type="match status" value="1"/>
</dbReference>
<dbReference type="RefSeq" id="XP_013173182.1">
    <property type="nucleotide sequence ID" value="XM_013317728.1"/>
</dbReference>
<dbReference type="AlphaFoldDB" id="A0AAJ7EDP7"/>
<dbReference type="SUPFAM" id="SSF56219">
    <property type="entry name" value="DNase I-like"/>
    <property type="match status" value="1"/>
</dbReference>
<dbReference type="CDD" id="cd01650">
    <property type="entry name" value="RT_nLTR_like"/>
    <property type="match status" value="1"/>
</dbReference>
<dbReference type="Pfam" id="PF00078">
    <property type="entry name" value="RVT_1"/>
    <property type="match status" value="1"/>
</dbReference>
<accession>A0AAJ7EDP7</accession>
<dbReference type="KEGG" id="pxu:106121894"/>
<reference evidence="2" key="1">
    <citation type="submission" date="2025-08" db="UniProtKB">
        <authorList>
            <consortium name="RefSeq"/>
        </authorList>
    </citation>
    <scope>IDENTIFICATION</scope>
</reference>
<dbReference type="Gene3D" id="3.60.10.10">
    <property type="entry name" value="Endonuclease/exonuclease/phosphatase"/>
    <property type="match status" value="1"/>
</dbReference>
<sequence length="621" mass="67603">MAQWSINITVVTEPYLVPTRNNWVGDEDDLAAIAVSNGAAIRKSRKGRGVVAALCGEVMVVGAYFSPNRPLSEFESFLGEMDSVLAWCRPYQIVVAGDLNAKSTVWGCRATDARGELVEEWLASNGLVVLNVGDTNTCVRMQGGSIVDVSFASADLARGVRDWEVLEGVETLSDHRYIRFDVSPLSGGSGPGRVVSETGPRWALKKLDREAAIEASLVAGWNPAPDVTAVESESRWLHEAVTHICDVAMPRVVRPPTRTAVYWCKLRPWAPPLTSSMDPETLDRVLETLFPSMREDFEAPSMVVAPATSNRDADGEVPEVEERELWAAVARLQAKNTAPGPDGIPGRIWVLALRNGVDSRFRDLLSRCLKDHTFPGDWKTGKLVLIGKAGRQADSPSAYRPIVLLGEAGKLFERVIATRLSEHLDRVGPNLADCQYGFRRGRSTIDAIARVRAVAEEEVLTGGVVLAVSLDIANAFNTLPHACIMEALRFHGVPLYLRETIKAYLTDRTVVYPTTTGFGQRRVSCGVPQGSVLGPLLWNVGYDWVLRGPTLGGVSVVCYADDTLVLARGGNYREASVVATAGVAQIVGRIRRLGLTVALEKSEALCFHRPRRAPPPNAHLI</sequence>
<dbReference type="GO" id="GO:0003824">
    <property type="term" value="F:catalytic activity"/>
    <property type="evidence" value="ECO:0007669"/>
    <property type="project" value="InterPro"/>
</dbReference>
<dbReference type="GeneID" id="106121894"/>
<dbReference type="InterPro" id="IPR000477">
    <property type="entry name" value="RT_dom"/>
</dbReference>
<evidence type="ECO:0000313" key="2">
    <source>
        <dbReference type="RefSeq" id="XP_013173182.1"/>
    </source>
</evidence>
<dbReference type="InterPro" id="IPR036691">
    <property type="entry name" value="Endo/exonu/phosph_ase_sf"/>
</dbReference>
<dbReference type="Proteomes" id="UP000694872">
    <property type="component" value="Unplaced"/>
</dbReference>
<dbReference type="SUPFAM" id="SSF56672">
    <property type="entry name" value="DNA/RNA polymerases"/>
    <property type="match status" value="1"/>
</dbReference>
<dbReference type="InterPro" id="IPR005135">
    <property type="entry name" value="Endo/exonuclease/phosphatase"/>
</dbReference>
<gene>
    <name evidence="2" type="primary">LOC106121894</name>
</gene>
<proteinExistence type="predicted"/>
<dbReference type="CDD" id="cd09077">
    <property type="entry name" value="R1-I-EN"/>
    <property type="match status" value="1"/>
</dbReference>
<feature type="domain" description="Reverse transcriptase" evidence="1">
    <location>
        <begin position="367"/>
        <end position="621"/>
    </location>
</feature>
<dbReference type="Pfam" id="PF14529">
    <property type="entry name" value="Exo_endo_phos_2"/>
    <property type="match status" value="1"/>
</dbReference>
<feature type="non-terminal residue" evidence="2">
    <location>
        <position position="621"/>
    </location>
</feature>